<dbReference type="EMBL" id="JBHRRZ010000015">
    <property type="protein sequence ID" value="MFC2948545.1"/>
    <property type="molecule type" value="Genomic_DNA"/>
</dbReference>
<dbReference type="Pfam" id="PF06381">
    <property type="entry name" value="Phage_portal_3"/>
    <property type="match status" value="1"/>
</dbReference>
<evidence type="ECO:0000313" key="2">
    <source>
        <dbReference type="EMBL" id="MFC2948545.1"/>
    </source>
</evidence>
<accession>A0ABV7A6Z4</accession>
<comment type="caution">
    <text evidence="2">The sequence shown here is derived from an EMBL/GenBank/DDBJ whole genome shotgun (WGS) entry which is preliminary data.</text>
</comment>
<dbReference type="InterPro" id="IPR024459">
    <property type="entry name" value="Acb1-like_N"/>
</dbReference>
<keyword evidence="3" id="KW-1185">Reference proteome</keyword>
<evidence type="ECO:0000313" key="3">
    <source>
        <dbReference type="Proteomes" id="UP001595387"/>
    </source>
</evidence>
<organism evidence="2 3">
    <name type="scientific">Virgibacillus sediminis</name>
    <dbReference type="NCBI Taxonomy" id="202260"/>
    <lineage>
        <taxon>Bacteria</taxon>
        <taxon>Bacillati</taxon>
        <taxon>Bacillota</taxon>
        <taxon>Bacilli</taxon>
        <taxon>Bacillales</taxon>
        <taxon>Bacillaceae</taxon>
        <taxon>Virgibacillus</taxon>
    </lineage>
</organism>
<dbReference type="RefSeq" id="WP_390305651.1">
    <property type="nucleotide sequence ID" value="NZ_JBHRRZ010000015.1"/>
</dbReference>
<reference evidence="3" key="1">
    <citation type="journal article" date="2019" name="Int. J. Syst. Evol. Microbiol.">
        <title>The Global Catalogue of Microorganisms (GCM) 10K type strain sequencing project: providing services to taxonomists for standard genome sequencing and annotation.</title>
        <authorList>
            <consortium name="The Broad Institute Genomics Platform"/>
            <consortium name="The Broad Institute Genome Sequencing Center for Infectious Disease"/>
            <person name="Wu L."/>
            <person name="Ma J."/>
        </authorList>
    </citation>
    <scope>NUCLEOTIDE SEQUENCE [LARGE SCALE GENOMIC DNA]</scope>
    <source>
        <strain evidence="3">KCTC 13193</strain>
    </source>
</reference>
<dbReference type="NCBIfam" id="TIGR01555">
    <property type="entry name" value="phge_rel_HI1409"/>
    <property type="match status" value="1"/>
</dbReference>
<gene>
    <name evidence="2" type="ORF">ACFODW_09355</name>
</gene>
<dbReference type="Proteomes" id="UP001595387">
    <property type="component" value="Unassembled WGS sequence"/>
</dbReference>
<dbReference type="InterPro" id="IPR006445">
    <property type="entry name" value="Phage-assoc_HI1409"/>
</dbReference>
<feature type="domain" description="Anti-CBASS protein Acb1-like N-terminal" evidence="1">
    <location>
        <begin position="43"/>
        <end position="388"/>
    </location>
</feature>
<proteinExistence type="predicted"/>
<protein>
    <submittedName>
        <fullName evidence="2">DUF1073 domain-containing protein</fullName>
    </submittedName>
</protein>
<evidence type="ECO:0000259" key="1">
    <source>
        <dbReference type="Pfam" id="PF06381"/>
    </source>
</evidence>
<sequence length="443" mass="51200">MNSTIERAKEFRNDFMQGNGKANERDALVRQTPGHRRLLSKEELKSLYATNMIIQNIINIPAEDITRNWITLKMEDEDLKNAIMQKLRDLKAKEAFKDMRRFERLSGDGLISLGVKQSSLFSLEDPIDTDKLKSLEYIHAFSGFKVESMISNSDVFSPEYGSVEQYELPKKVDSAKRNLVHASRILHDQTRRLEDETKGQPLLEPLYDILTVMDTSLWSVGQILYDFTFKTYSSEDIEEMSREERRELGMLMDYMFRTEALAIIGKDEKLEKKSTNVGGIKDLLDYVWDMLSGATRMPKTVIKGQEAGTITGAQYDVMNYYSRIAAMQENEMKPQLEKLIRVLLWCEDELGGRIDPESIDWEIQFNPLWDVDAKTDAEIRKMVAETDDIYIMNGVLTSDEVRDTRFGRYGLEPTLAFTGDEAELNRMAEEVYRKQKESREQDG</sequence>
<name>A0ABV7A6Z4_9BACI</name>